<protein>
    <recommendedName>
        <fullName evidence="6">Phosphorylase b kinase regulatory subunit</fullName>
    </recommendedName>
</protein>
<dbReference type="Pfam" id="PF00723">
    <property type="entry name" value="Glyco_hydro_15"/>
    <property type="match status" value="1"/>
</dbReference>
<name>A0ABV0RNA3_9TELE</name>
<keyword evidence="6" id="KW-1003">Cell membrane</keyword>
<evidence type="ECO:0000313" key="8">
    <source>
        <dbReference type="EMBL" id="MEQ2209665.1"/>
    </source>
</evidence>
<accession>A0ABV0RNA3</accession>
<feature type="domain" description="GH15-like" evidence="7">
    <location>
        <begin position="29"/>
        <end position="86"/>
    </location>
</feature>
<comment type="function">
    <text evidence="6">Phosphorylase b kinase catalyzes the phosphorylation of serine in certain substrates, including troponin I.</text>
</comment>
<comment type="pathway">
    <text evidence="2 6">Glycan biosynthesis; glycogen metabolism.</text>
</comment>
<dbReference type="PANTHER" id="PTHR10749:SF4">
    <property type="entry name" value="PHOSPHORYLASE B KINASE REGULATORY SUBUNIT ALPHA, SKELETAL MUSCLE ISOFORM"/>
    <property type="match status" value="1"/>
</dbReference>
<evidence type="ECO:0000259" key="7">
    <source>
        <dbReference type="Pfam" id="PF00723"/>
    </source>
</evidence>
<evidence type="ECO:0000256" key="6">
    <source>
        <dbReference type="RuleBase" id="RU364123"/>
    </source>
</evidence>
<evidence type="ECO:0000256" key="2">
    <source>
        <dbReference type="ARBA" id="ARBA00005131"/>
    </source>
</evidence>
<dbReference type="InterPro" id="IPR008734">
    <property type="entry name" value="PHK_A/B_su"/>
</dbReference>
<keyword evidence="4 6" id="KW-0321">Glycogen metabolism</keyword>
<proteinExistence type="inferred from homology"/>
<keyword evidence="6" id="KW-0449">Lipoprotein</keyword>
<evidence type="ECO:0000313" key="9">
    <source>
        <dbReference type="Proteomes" id="UP001434883"/>
    </source>
</evidence>
<reference evidence="8 9" key="1">
    <citation type="submission" date="2021-06" db="EMBL/GenBank/DDBJ databases">
        <authorList>
            <person name="Palmer J.M."/>
        </authorList>
    </citation>
    <scope>NUCLEOTIDE SEQUENCE [LARGE SCALE GENOMIC DNA]</scope>
    <source>
        <strain evidence="8 9">XC_2019</strain>
        <tissue evidence="8">Muscle</tissue>
    </source>
</reference>
<keyword evidence="6" id="KW-0119">Carbohydrate metabolism</keyword>
<keyword evidence="6" id="KW-0472">Membrane</keyword>
<evidence type="ECO:0000256" key="3">
    <source>
        <dbReference type="ARBA" id="ARBA00007128"/>
    </source>
</evidence>
<dbReference type="EMBL" id="JAHRIN010051640">
    <property type="protein sequence ID" value="MEQ2209665.1"/>
    <property type="molecule type" value="Genomic_DNA"/>
</dbReference>
<evidence type="ECO:0000256" key="4">
    <source>
        <dbReference type="ARBA" id="ARBA00022600"/>
    </source>
</evidence>
<comment type="caution">
    <text evidence="8">The sequence shown here is derived from an EMBL/GenBank/DDBJ whole genome shotgun (WGS) entry which is preliminary data.</text>
</comment>
<evidence type="ECO:0000256" key="1">
    <source>
        <dbReference type="ARBA" id="ARBA00004342"/>
    </source>
</evidence>
<keyword evidence="9" id="KW-1185">Reference proteome</keyword>
<keyword evidence="6" id="KW-0636">Prenylation</keyword>
<comment type="subcellular location">
    <subcellularLocation>
        <location evidence="1 6">Cell membrane</location>
        <topology evidence="1 6">Lipid-anchor</topology>
        <orientation evidence="1 6">Cytoplasmic side</orientation>
    </subcellularLocation>
</comment>
<dbReference type="PANTHER" id="PTHR10749">
    <property type="entry name" value="PHOSPHORYLASE B KINASE REGULATORY SUBUNIT"/>
    <property type="match status" value="1"/>
</dbReference>
<gene>
    <name evidence="8" type="primary">PHKA2_1</name>
    <name evidence="8" type="ORF">XENOCAPTIV_002276</name>
</gene>
<keyword evidence="5 6" id="KW-0112">Calmodulin-binding</keyword>
<sequence>MRGVLQCIMRQVRRFIHFLFYMGNDFTLDKVEKFKYTRSTDDCLHAKYNTRTCATVVRDDQWGHLQVDATSLFLLFLAQMTASGAAENLVPVSILNLDPTPECA</sequence>
<organism evidence="8 9">
    <name type="scientific">Xenoophorus captivus</name>
    <dbReference type="NCBI Taxonomy" id="1517983"/>
    <lineage>
        <taxon>Eukaryota</taxon>
        <taxon>Metazoa</taxon>
        <taxon>Chordata</taxon>
        <taxon>Craniata</taxon>
        <taxon>Vertebrata</taxon>
        <taxon>Euteleostomi</taxon>
        <taxon>Actinopterygii</taxon>
        <taxon>Neopterygii</taxon>
        <taxon>Teleostei</taxon>
        <taxon>Neoteleostei</taxon>
        <taxon>Acanthomorphata</taxon>
        <taxon>Ovalentaria</taxon>
        <taxon>Atherinomorphae</taxon>
        <taxon>Cyprinodontiformes</taxon>
        <taxon>Goodeidae</taxon>
        <taxon>Xenoophorus</taxon>
    </lineage>
</organism>
<dbReference type="InterPro" id="IPR008928">
    <property type="entry name" value="6-hairpin_glycosidase_sf"/>
</dbReference>
<evidence type="ECO:0000256" key="5">
    <source>
        <dbReference type="ARBA" id="ARBA00022860"/>
    </source>
</evidence>
<comment type="similarity">
    <text evidence="3 6">Belongs to the phosphorylase b kinase regulatory chain family.</text>
</comment>
<dbReference type="InterPro" id="IPR011613">
    <property type="entry name" value="GH15-like"/>
</dbReference>
<dbReference type="SUPFAM" id="SSF48208">
    <property type="entry name" value="Six-hairpin glycosidases"/>
    <property type="match status" value="1"/>
</dbReference>
<dbReference type="Proteomes" id="UP001434883">
    <property type="component" value="Unassembled WGS sequence"/>
</dbReference>